<protein>
    <submittedName>
        <fullName evidence="3">Diguanylate cyclase/phosphodiesterase (GGDEF &amp; EAL domains) with PAS/PAC sensor(S)</fullName>
    </submittedName>
</protein>
<evidence type="ECO:0000259" key="2">
    <source>
        <dbReference type="PROSITE" id="PS50887"/>
    </source>
</evidence>
<dbReference type="PANTHER" id="PTHR46663:SF2">
    <property type="entry name" value="GGDEF DOMAIN-CONTAINING PROTEIN"/>
    <property type="match status" value="1"/>
</dbReference>
<gene>
    <name evidence="3" type="ORF">MNBD_GAMMA12-3737</name>
</gene>
<dbReference type="CDD" id="cd01949">
    <property type="entry name" value="GGDEF"/>
    <property type="match status" value="1"/>
</dbReference>
<organism evidence="3">
    <name type="scientific">hydrothermal vent metagenome</name>
    <dbReference type="NCBI Taxonomy" id="652676"/>
    <lineage>
        <taxon>unclassified sequences</taxon>
        <taxon>metagenomes</taxon>
        <taxon>ecological metagenomes</taxon>
    </lineage>
</organism>
<evidence type="ECO:0000256" key="1">
    <source>
        <dbReference type="SAM" id="Phobius"/>
    </source>
</evidence>
<accession>A0A3B0YZQ2</accession>
<feature type="transmembrane region" description="Helical" evidence="1">
    <location>
        <begin position="325"/>
        <end position="347"/>
    </location>
</feature>
<dbReference type="SUPFAM" id="SSF55073">
    <property type="entry name" value="Nucleotide cyclase"/>
    <property type="match status" value="1"/>
</dbReference>
<dbReference type="Gene3D" id="3.30.70.270">
    <property type="match status" value="1"/>
</dbReference>
<reference evidence="3" key="1">
    <citation type="submission" date="2018-06" db="EMBL/GenBank/DDBJ databases">
        <authorList>
            <person name="Zhirakovskaya E."/>
        </authorList>
    </citation>
    <scope>NUCLEOTIDE SEQUENCE</scope>
</reference>
<dbReference type="FunFam" id="3.30.70.270:FF:000001">
    <property type="entry name" value="Diguanylate cyclase domain protein"/>
    <property type="match status" value="1"/>
</dbReference>
<feature type="domain" description="GGDEF" evidence="2">
    <location>
        <begin position="436"/>
        <end position="568"/>
    </location>
</feature>
<dbReference type="InterPro" id="IPR043128">
    <property type="entry name" value="Rev_trsase/Diguanyl_cyclase"/>
</dbReference>
<dbReference type="InterPro" id="IPR000160">
    <property type="entry name" value="GGDEF_dom"/>
</dbReference>
<dbReference type="Gene3D" id="6.10.340.10">
    <property type="match status" value="1"/>
</dbReference>
<dbReference type="NCBIfam" id="TIGR00254">
    <property type="entry name" value="GGDEF"/>
    <property type="match status" value="1"/>
</dbReference>
<dbReference type="Pfam" id="PF00990">
    <property type="entry name" value="GGDEF"/>
    <property type="match status" value="1"/>
</dbReference>
<name>A0A3B0YZQ2_9ZZZZ</name>
<keyword evidence="1" id="KW-1133">Transmembrane helix</keyword>
<dbReference type="PROSITE" id="PS50887">
    <property type="entry name" value="GGDEF"/>
    <property type="match status" value="1"/>
</dbReference>
<dbReference type="AlphaFoldDB" id="A0A3B0YZQ2"/>
<sequence length="586" mass="66901">MPHKMQRSSIRKRYLVFSLLIVSSLLISVIISQVYVSDKSQQSKYNLQVHEQALQLIYKIQKDLTHSQNIVTEHLLLASPLSIRRWKTNIEKMNFSIQQLRQTPWARINTKNTDIIQLQTSVNSLNDHTLNLFNIRLDTNKQYPALYFSKSKMLPHHYKFQFAIKRAIKSMDETEPGSTAERNLTELQSLWSEMINLYRSYSIHRLTSVSNKPMSSNIHNITLYNRKIRKRINILKQLDNNNSLGPIASASVKQMSYSAARWFRYFKIVTAINRGPQWRTDRIIRSRDVQPAYAKINQCLTLLVEQIDLGTSHSLSSITKTMNDVIVALWSLSLIGVSFIFFSYFYFDTRILKPVDRIAEALQAEANGGAVKSIPHAELHEAYNLINAFSTMKDHVKEKHSKLEHQALHDSLTKLPNRFMLEQSLQHYINTSTEATTITLMVLDLDHFKHINDTLGHRTGDQILLEVGQRIKCLLRETDIIARLGGDEFAILLPESSLSDATLVAQKISQEISTPFSIDGHTLNIGCSIGVAVFPLHADSSDELMNVADMAMYYAKKTNLSYSVYSQSQTLFKASPIGTKSPDPNQ</sequence>
<dbReference type="InterPro" id="IPR052163">
    <property type="entry name" value="DGC-Regulatory_Protein"/>
</dbReference>
<dbReference type="InterPro" id="IPR029787">
    <property type="entry name" value="Nucleotide_cyclase"/>
</dbReference>
<proteinExistence type="predicted"/>
<keyword evidence="1" id="KW-0472">Membrane</keyword>
<evidence type="ECO:0000313" key="3">
    <source>
        <dbReference type="EMBL" id="VAW73906.1"/>
    </source>
</evidence>
<dbReference type="PANTHER" id="PTHR46663">
    <property type="entry name" value="DIGUANYLATE CYCLASE DGCT-RELATED"/>
    <property type="match status" value="1"/>
</dbReference>
<keyword evidence="1" id="KW-0812">Transmembrane</keyword>
<dbReference type="EMBL" id="UOFL01000049">
    <property type="protein sequence ID" value="VAW73906.1"/>
    <property type="molecule type" value="Genomic_DNA"/>
</dbReference>
<dbReference type="SMART" id="SM00267">
    <property type="entry name" value="GGDEF"/>
    <property type="match status" value="1"/>
</dbReference>